<comment type="cofactor">
    <cofactor evidence="1 4">
        <name>pyridoxal 5'-phosphate</name>
        <dbReference type="ChEBI" id="CHEBI:597326"/>
    </cofactor>
</comment>
<evidence type="ECO:0000256" key="1">
    <source>
        <dbReference type="ARBA" id="ARBA00001933"/>
    </source>
</evidence>
<dbReference type="AlphaFoldDB" id="A0A2N1MNP3"/>
<evidence type="ECO:0000256" key="3">
    <source>
        <dbReference type="ARBA" id="ARBA00022898"/>
    </source>
</evidence>
<name>A0A2N1MNP3_9GLOM</name>
<dbReference type="GO" id="GO:0030170">
    <property type="term" value="F:pyridoxal phosphate binding"/>
    <property type="evidence" value="ECO:0007669"/>
    <property type="project" value="InterPro"/>
</dbReference>
<evidence type="ECO:0000313" key="5">
    <source>
        <dbReference type="EMBL" id="PKK63253.1"/>
    </source>
</evidence>
<dbReference type="Gene3D" id="3.40.640.10">
    <property type="entry name" value="Type I PLP-dependent aspartate aminotransferase-like (Major domain)"/>
    <property type="match status" value="2"/>
</dbReference>
<dbReference type="PANTHER" id="PTHR43797:SF2">
    <property type="entry name" value="HOMOCYSTEINE_CYSTEINE SYNTHASE"/>
    <property type="match status" value="1"/>
</dbReference>
<dbReference type="InterPro" id="IPR015421">
    <property type="entry name" value="PyrdxlP-dep_Trfase_major"/>
</dbReference>
<accession>A0A2N1MNP3</accession>
<dbReference type="Pfam" id="PF01053">
    <property type="entry name" value="Cys_Met_Meta_PP"/>
    <property type="match status" value="1"/>
</dbReference>
<evidence type="ECO:0000256" key="2">
    <source>
        <dbReference type="ARBA" id="ARBA00022679"/>
    </source>
</evidence>
<dbReference type="InterPro" id="IPR006235">
    <property type="entry name" value="OAc-hSer/O-AcSer_sulfhydrylase"/>
</dbReference>
<comment type="caution">
    <text evidence="5">The sequence shown here is derived from an EMBL/GenBank/DDBJ whole genome shotgun (WGS) entry which is preliminary data.</text>
</comment>
<dbReference type="InterPro" id="IPR000277">
    <property type="entry name" value="Cys/Met-Metab_PyrdxlP-dep_enz"/>
</dbReference>
<dbReference type="GO" id="GO:0006535">
    <property type="term" value="P:cysteine biosynthetic process from serine"/>
    <property type="evidence" value="ECO:0007669"/>
    <property type="project" value="TreeGrafter"/>
</dbReference>
<keyword evidence="3 4" id="KW-0663">Pyridoxal phosphate</keyword>
<reference evidence="5 6" key="2">
    <citation type="submission" date="2017-10" db="EMBL/GenBank/DDBJ databases">
        <title>Extensive intraspecific genome diversity in a model arbuscular mycorrhizal fungus.</title>
        <authorList>
            <person name="Chen E.C.H."/>
            <person name="Morin E."/>
            <person name="Baudet D."/>
            <person name="Noel J."/>
            <person name="Ndikumana S."/>
            <person name="Charron P."/>
            <person name="St-Onge C."/>
            <person name="Giorgi J."/>
            <person name="Grigoriev I.V."/>
            <person name="Roux C."/>
            <person name="Martin F.M."/>
            <person name="Corradi N."/>
        </authorList>
    </citation>
    <scope>NUCLEOTIDE SEQUENCE [LARGE SCALE GENOMIC DNA]</scope>
    <source>
        <strain evidence="5 6">C2</strain>
    </source>
</reference>
<protein>
    <submittedName>
        <fullName evidence="5">Uncharacterized protein</fullName>
    </submittedName>
</protein>
<dbReference type="InterPro" id="IPR015424">
    <property type="entry name" value="PyrdxlP-dep_Trfase"/>
</dbReference>
<gene>
    <name evidence="5" type="ORF">RhiirC2_789160</name>
</gene>
<organism evidence="5 6">
    <name type="scientific">Rhizophagus irregularis</name>
    <dbReference type="NCBI Taxonomy" id="588596"/>
    <lineage>
        <taxon>Eukaryota</taxon>
        <taxon>Fungi</taxon>
        <taxon>Fungi incertae sedis</taxon>
        <taxon>Mucoromycota</taxon>
        <taxon>Glomeromycotina</taxon>
        <taxon>Glomeromycetes</taxon>
        <taxon>Glomerales</taxon>
        <taxon>Glomeraceae</taxon>
        <taxon>Rhizophagus</taxon>
    </lineage>
</organism>
<proteinExistence type="inferred from homology"/>
<dbReference type="Proteomes" id="UP000233469">
    <property type="component" value="Unassembled WGS sequence"/>
</dbReference>
<dbReference type="GO" id="GO:0003961">
    <property type="term" value="F:O-acetylhomoserine aminocarboxypropyltransferase activity"/>
    <property type="evidence" value="ECO:0007669"/>
    <property type="project" value="TreeGrafter"/>
</dbReference>
<dbReference type="GO" id="GO:0005737">
    <property type="term" value="C:cytoplasm"/>
    <property type="evidence" value="ECO:0007669"/>
    <property type="project" value="TreeGrafter"/>
</dbReference>
<dbReference type="EMBL" id="LLXL01001692">
    <property type="protein sequence ID" value="PKK63253.1"/>
    <property type="molecule type" value="Genomic_DNA"/>
</dbReference>
<comment type="similarity">
    <text evidence="4">Belongs to the trans-sulfuration enzymes family.</text>
</comment>
<evidence type="ECO:0000313" key="6">
    <source>
        <dbReference type="Proteomes" id="UP000233469"/>
    </source>
</evidence>
<dbReference type="SUPFAM" id="SSF53383">
    <property type="entry name" value="PLP-dependent transferases"/>
    <property type="match status" value="1"/>
</dbReference>
<evidence type="ECO:0000256" key="4">
    <source>
        <dbReference type="RuleBase" id="RU362118"/>
    </source>
</evidence>
<dbReference type="GO" id="GO:0019346">
    <property type="term" value="P:transsulfuration"/>
    <property type="evidence" value="ECO:0007669"/>
    <property type="project" value="InterPro"/>
</dbReference>
<dbReference type="VEuPathDB" id="FungiDB:RhiirA1_457034"/>
<keyword evidence="2" id="KW-0808">Transferase</keyword>
<dbReference type="GO" id="GO:0071269">
    <property type="term" value="P:L-homocysteine biosynthetic process"/>
    <property type="evidence" value="ECO:0007669"/>
    <property type="project" value="TreeGrafter"/>
</dbReference>
<dbReference type="PANTHER" id="PTHR43797">
    <property type="entry name" value="HOMOCYSTEINE/CYSTEINE SYNTHASE"/>
    <property type="match status" value="1"/>
</dbReference>
<sequence length="119" mass="12702">MAALEGGTNAISTSSGQAAQFVAISTICSIGDNIISTSCLYGGTYIQFKVTLPRLGINVKFVQGDDPEEFSRLIDDKMRAPVIVDNTFGGYLIKPIEHGANIVVHSAMKWIGGHGTTRQ</sequence>
<dbReference type="GO" id="GO:0004124">
    <property type="term" value="F:cysteine synthase activity"/>
    <property type="evidence" value="ECO:0007669"/>
    <property type="project" value="TreeGrafter"/>
</dbReference>
<reference evidence="5 6" key="1">
    <citation type="submission" date="2016-04" db="EMBL/GenBank/DDBJ databases">
        <title>Genome analyses suggest a sexual origin of heterokaryosis in a supposedly ancient asexual fungus.</title>
        <authorList>
            <person name="Ropars J."/>
            <person name="Sedzielewska K."/>
            <person name="Noel J."/>
            <person name="Charron P."/>
            <person name="Farinelli L."/>
            <person name="Marton T."/>
            <person name="Kruger M."/>
            <person name="Pelin A."/>
            <person name="Brachmann A."/>
            <person name="Corradi N."/>
        </authorList>
    </citation>
    <scope>NUCLEOTIDE SEQUENCE [LARGE SCALE GENOMIC DNA]</scope>
    <source>
        <strain evidence="5 6">C2</strain>
    </source>
</reference>